<dbReference type="EMBL" id="BOMH01000067">
    <property type="protein sequence ID" value="GID69797.1"/>
    <property type="molecule type" value="Genomic_DNA"/>
</dbReference>
<proteinExistence type="predicted"/>
<feature type="compositionally biased region" description="Basic and acidic residues" evidence="1">
    <location>
        <begin position="460"/>
        <end position="471"/>
    </location>
</feature>
<evidence type="ECO:0000313" key="3">
    <source>
        <dbReference type="Proteomes" id="UP000619479"/>
    </source>
</evidence>
<reference evidence="2" key="1">
    <citation type="submission" date="2021-01" db="EMBL/GenBank/DDBJ databases">
        <title>Whole genome shotgun sequence of Actinoplanes cyaneus NBRC 14990.</title>
        <authorList>
            <person name="Komaki H."/>
            <person name="Tamura T."/>
        </authorList>
    </citation>
    <scope>NUCLEOTIDE SEQUENCE</scope>
    <source>
        <strain evidence="2">NBRC 14990</strain>
    </source>
</reference>
<organism evidence="2 3">
    <name type="scientific">Actinoplanes cyaneus</name>
    <dbReference type="NCBI Taxonomy" id="52696"/>
    <lineage>
        <taxon>Bacteria</taxon>
        <taxon>Bacillati</taxon>
        <taxon>Actinomycetota</taxon>
        <taxon>Actinomycetes</taxon>
        <taxon>Micromonosporales</taxon>
        <taxon>Micromonosporaceae</taxon>
        <taxon>Actinoplanes</taxon>
    </lineage>
</organism>
<dbReference type="RefSeq" id="WP_203752696.1">
    <property type="nucleotide sequence ID" value="NZ_BAAAUC010000020.1"/>
</dbReference>
<feature type="region of interest" description="Disordered" evidence="1">
    <location>
        <begin position="1"/>
        <end position="26"/>
    </location>
</feature>
<dbReference type="Proteomes" id="UP000619479">
    <property type="component" value="Unassembled WGS sequence"/>
</dbReference>
<feature type="region of interest" description="Disordered" evidence="1">
    <location>
        <begin position="444"/>
        <end position="471"/>
    </location>
</feature>
<protein>
    <submittedName>
        <fullName evidence="2">Uncharacterized protein</fullName>
    </submittedName>
</protein>
<gene>
    <name evidence="2" type="ORF">Acy02nite_76780</name>
</gene>
<comment type="caution">
    <text evidence="2">The sequence shown here is derived from an EMBL/GenBank/DDBJ whole genome shotgun (WGS) entry which is preliminary data.</text>
</comment>
<name>A0A919IST2_9ACTN</name>
<feature type="compositionally biased region" description="Low complexity" evidence="1">
    <location>
        <begin position="450"/>
        <end position="459"/>
    </location>
</feature>
<feature type="compositionally biased region" description="Pro residues" evidence="1">
    <location>
        <begin position="207"/>
        <end position="217"/>
    </location>
</feature>
<sequence>MPQHAHTRPASPVLRAAPAPTRSGLSGPQALLALQRQVGNDAVGRLVSRAPAEVDPGFAAELAADPEFAALVQAILPMLDEETAAPLPPPAVTPELVPTPSPTPPPSVIEQSVIAPSETAPSASAPSVTEQPVDEDPTQAMPGAWQQAWSRDGDKWKERGAAAASMAFGLGAGAAYTPLKAVPLGGTATIVNASTAFGDFMSEQQKPVPPLTKPAPDPEAAQAPKVDNRNMPKYVGSGTILAGALTNGIGFLANNNIPARQAGLAIQGAGQLIKAPGEALSFNKAPQMFTREGLQLADWPKAVGAVGAGTGAFVQAAGLSKQQQLRAQGLSGPAAVPPELVAAAALNGLAPAGEAANEIRKGWDTGRLNPGKLSSGMVGTAAAGVTAKGIQSTDPGWLTAGLALTFLSMALKAWGEGTKLENTSWGDLSRLPLGIGPYFKKIQEKKDQPAEAPAGLPPAESHELRDRRAGA</sequence>
<dbReference type="AlphaFoldDB" id="A0A919IST2"/>
<feature type="compositionally biased region" description="Pro residues" evidence="1">
    <location>
        <begin position="86"/>
        <end position="107"/>
    </location>
</feature>
<evidence type="ECO:0000256" key="1">
    <source>
        <dbReference type="SAM" id="MobiDB-lite"/>
    </source>
</evidence>
<feature type="compositionally biased region" description="Low complexity" evidence="1">
    <location>
        <begin position="115"/>
        <end position="127"/>
    </location>
</feature>
<feature type="region of interest" description="Disordered" evidence="1">
    <location>
        <begin position="204"/>
        <end position="229"/>
    </location>
</feature>
<accession>A0A919IST2</accession>
<evidence type="ECO:0000313" key="2">
    <source>
        <dbReference type="EMBL" id="GID69797.1"/>
    </source>
</evidence>
<keyword evidence="3" id="KW-1185">Reference proteome</keyword>
<feature type="region of interest" description="Disordered" evidence="1">
    <location>
        <begin position="85"/>
        <end position="140"/>
    </location>
</feature>